<proteinExistence type="predicted"/>
<evidence type="ECO:0000313" key="3">
    <source>
        <dbReference type="Proteomes" id="UP000189137"/>
    </source>
</evidence>
<reference evidence="2 3" key="1">
    <citation type="submission" date="2017-02" db="EMBL/GenBank/DDBJ databases">
        <authorList>
            <consortium name="Pathogen Informatics"/>
        </authorList>
    </citation>
    <scope>NUCLEOTIDE SEQUENCE [LARGE SCALE GENOMIC DNA]</scope>
    <source>
        <strain evidence="2 3">VRECD0157</strain>
    </source>
</reference>
<dbReference type="AlphaFoldDB" id="A0A9X8RIZ5"/>
<protein>
    <submittedName>
        <fullName evidence="2">Uncharacterized protein</fullName>
    </submittedName>
</protein>
<keyword evidence="1" id="KW-0175">Coiled coil</keyword>
<gene>
    <name evidence="2" type="ORF">SAMEA3375112_01961</name>
</gene>
<dbReference type="Proteomes" id="UP000189137">
    <property type="component" value="Unassembled WGS sequence"/>
</dbReference>
<evidence type="ECO:0000313" key="2">
    <source>
        <dbReference type="EMBL" id="SJS39194.1"/>
    </source>
</evidence>
<dbReference type="RefSeq" id="WP_021406180.1">
    <property type="nucleotide sequence ID" value="NZ_BIWC01000012.1"/>
</dbReference>
<name>A0A9X8RIZ5_CLODI</name>
<accession>A0A9X8RIZ5</accession>
<organism evidence="2 3">
    <name type="scientific">Clostridioides difficile</name>
    <name type="common">Peptoclostridium difficile</name>
    <dbReference type="NCBI Taxonomy" id="1496"/>
    <lineage>
        <taxon>Bacteria</taxon>
        <taxon>Bacillati</taxon>
        <taxon>Bacillota</taxon>
        <taxon>Clostridia</taxon>
        <taxon>Peptostreptococcales</taxon>
        <taxon>Peptostreptococcaceae</taxon>
        <taxon>Clostridioides</taxon>
    </lineage>
</organism>
<comment type="caution">
    <text evidence="2">The sequence shown here is derived from an EMBL/GenBank/DDBJ whole genome shotgun (WGS) entry which is preliminary data.</text>
</comment>
<feature type="coiled-coil region" evidence="1">
    <location>
        <begin position="10"/>
        <end position="41"/>
    </location>
</feature>
<sequence>MNIGSYTLVKKQLVKELEEENKQKEECLKEREKHIKELEESLEYFARDALESEECIIDIENILIEQAVELEAYNLFIDCILNKDIRKAIAIYNRTKSIRIKHKNINSISKKIEKIKQIISL</sequence>
<evidence type="ECO:0000256" key="1">
    <source>
        <dbReference type="SAM" id="Coils"/>
    </source>
</evidence>
<dbReference type="EMBL" id="FUPS01000006">
    <property type="protein sequence ID" value="SJS39194.1"/>
    <property type="molecule type" value="Genomic_DNA"/>
</dbReference>